<feature type="compositionally biased region" description="Low complexity" evidence="1">
    <location>
        <begin position="495"/>
        <end position="510"/>
    </location>
</feature>
<dbReference type="PANTHER" id="PTHR16019:SF5">
    <property type="entry name" value="BSD DOMAIN-CONTAINING PROTEIN 1"/>
    <property type="match status" value="1"/>
</dbReference>
<evidence type="ECO:0000313" key="4">
    <source>
        <dbReference type="Proteomes" id="UP000027456"/>
    </source>
</evidence>
<dbReference type="InterPro" id="IPR005607">
    <property type="entry name" value="BSD_dom"/>
</dbReference>
<feature type="compositionally biased region" description="Basic and acidic residues" evidence="1">
    <location>
        <begin position="512"/>
        <end position="529"/>
    </location>
</feature>
<dbReference type="PANTHER" id="PTHR16019">
    <property type="entry name" value="SYNAPSE-ASSOCIATED PROTEIN"/>
    <property type="match status" value="1"/>
</dbReference>
<dbReference type="AlphaFoldDB" id="A0A074SXG1"/>
<proteinExistence type="predicted"/>
<organism evidence="3 4">
    <name type="scientific">Rhizoctonia solani 123E</name>
    <dbReference type="NCBI Taxonomy" id="1423351"/>
    <lineage>
        <taxon>Eukaryota</taxon>
        <taxon>Fungi</taxon>
        <taxon>Dikarya</taxon>
        <taxon>Basidiomycota</taxon>
        <taxon>Agaricomycotina</taxon>
        <taxon>Agaricomycetes</taxon>
        <taxon>Cantharellales</taxon>
        <taxon>Ceratobasidiaceae</taxon>
        <taxon>Rhizoctonia</taxon>
    </lineage>
</organism>
<feature type="domain" description="BSD" evidence="2">
    <location>
        <begin position="345"/>
        <end position="379"/>
    </location>
</feature>
<dbReference type="Proteomes" id="UP000027456">
    <property type="component" value="Unassembled WGS sequence"/>
</dbReference>
<dbReference type="HOGENOM" id="CLU_039658_0_0_1"/>
<reference evidence="3 4" key="1">
    <citation type="submission" date="2013-12" db="EMBL/GenBank/DDBJ databases">
        <authorList>
            <person name="Cubeta M."/>
            <person name="Pakala S."/>
            <person name="Fedorova N."/>
            <person name="Thomas E."/>
            <person name="Dean R."/>
            <person name="Jabaji S."/>
            <person name="Neate S."/>
            <person name="Toda T."/>
            <person name="Tavantzis S."/>
            <person name="Vilgalys R."/>
            <person name="Bharathan N."/>
            <person name="Pakala S."/>
            <person name="Losada L.S."/>
            <person name="Zafar N."/>
            <person name="Nierman W."/>
        </authorList>
    </citation>
    <scope>NUCLEOTIDE SEQUENCE [LARGE SCALE GENOMIC DNA]</scope>
    <source>
        <strain evidence="3 4">123E</strain>
    </source>
</reference>
<feature type="compositionally biased region" description="Acidic residues" evidence="1">
    <location>
        <begin position="395"/>
        <end position="405"/>
    </location>
</feature>
<feature type="compositionally biased region" description="Polar residues" evidence="1">
    <location>
        <begin position="138"/>
        <end position="154"/>
    </location>
</feature>
<protein>
    <submittedName>
        <fullName evidence="3">BSD domain protein</fullName>
    </submittedName>
</protein>
<feature type="region of interest" description="Disordered" evidence="1">
    <location>
        <begin position="390"/>
        <end position="537"/>
    </location>
</feature>
<evidence type="ECO:0000256" key="1">
    <source>
        <dbReference type="SAM" id="MobiDB-lite"/>
    </source>
</evidence>
<dbReference type="GO" id="GO:0005737">
    <property type="term" value="C:cytoplasm"/>
    <property type="evidence" value="ECO:0007669"/>
    <property type="project" value="TreeGrafter"/>
</dbReference>
<feature type="compositionally biased region" description="Polar residues" evidence="1">
    <location>
        <begin position="417"/>
        <end position="440"/>
    </location>
</feature>
<evidence type="ECO:0000259" key="2">
    <source>
        <dbReference type="PROSITE" id="PS50858"/>
    </source>
</evidence>
<accession>A0A074SXG1</accession>
<dbReference type="EMBL" id="AZST01000024">
    <property type="protein sequence ID" value="KEP54562.1"/>
    <property type="molecule type" value="Genomic_DNA"/>
</dbReference>
<dbReference type="InterPro" id="IPR051494">
    <property type="entry name" value="BSD_domain-containing"/>
</dbReference>
<feature type="compositionally biased region" description="Polar residues" evidence="1">
    <location>
        <begin position="25"/>
        <end position="41"/>
    </location>
</feature>
<feature type="region of interest" description="Disordered" evidence="1">
    <location>
        <begin position="92"/>
        <end position="154"/>
    </location>
</feature>
<evidence type="ECO:0000313" key="3">
    <source>
        <dbReference type="EMBL" id="KEP54562.1"/>
    </source>
</evidence>
<name>A0A074SXG1_9AGAM</name>
<feature type="compositionally biased region" description="Polar residues" evidence="1">
    <location>
        <begin position="102"/>
        <end position="120"/>
    </location>
</feature>
<dbReference type="OrthoDB" id="73788at2759"/>
<dbReference type="InterPro" id="IPR035925">
    <property type="entry name" value="BSD_dom_sf"/>
</dbReference>
<dbReference type="SUPFAM" id="SSF140383">
    <property type="entry name" value="BSD domain-like"/>
    <property type="match status" value="1"/>
</dbReference>
<comment type="caution">
    <text evidence="3">The sequence shown here is derived from an EMBL/GenBank/DDBJ whole genome shotgun (WGS) entry which is preliminary data.</text>
</comment>
<feature type="region of interest" description="Disordered" evidence="1">
    <location>
        <begin position="1"/>
        <end position="41"/>
    </location>
</feature>
<gene>
    <name evidence="3" type="ORF">V565_015740</name>
</gene>
<dbReference type="Pfam" id="PF03909">
    <property type="entry name" value="BSD"/>
    <property type="match status" value="1"/>
</dbReference>
<dbReference type="PROSITE" id="PS50858">
    <property type="entry name" value="BSD"/>
    <property type="match status" value="1"/>
</dbReference>
<sequence>MANLPELFDIADQLQEDERRASLDQPGSSRSANAPVQPQQTLGEEVNEVIGQLGRFWGGFQKQSQAAFQNARKDFGSVVEAARKEAAWVGNNTAAQRAAPSTGGSTSESANTSNVETSASIAVDTKGKEKEIDDDTATIKSSSPTMGTTPATSASGTFFSRLQANLPPQFAPAVITATLQSQLTTAQAQAGVLRTSLAANIQRIQQEANVPISLAQAEKLAGEYVHRSEELLKGAGAFLKDAVHVIPAEGSTDTRGVVWDGSDIWMMPSPMTPGTPAPEATTTGRPALTHAEALLKRLKSDPQVLQVDPAASSAKEKYEKYLAGIDPDSPQWTARIREVIADTSEDSDALLATKERLVPESISEDEFWKRYFFRVQQINEDEEKRKLILEAPTQSEDDFSWEDDDKPSSPTEAGKPSVTSDPSATSNLPAIHPSTSTTTLKAPANDSEPPSTTSVAESATTPTPTGTGSRSASQILVAHSGVSTSNTSPRESESSFDVVSASSSVAAVNADGPEKKAGPDDKAKAKKGDDSDDSDWE</sequence>
<dbReference type="Gene3D" id="1.10.3970.10">
    <property type="entry name" value="BSD domain"/>
    <property type="match status" value="1"/>
</dbReference>
<feature type="compositionally biased region" description="Polar residues" evidence="1">
    <location>
        <begin position="448"/>
        <end position="459"/>
    </location>
</feature>
<keyword evidence="4" id="KW-1185">Reference proteome</keyword>